<evidence type="ECO:0000313" key="2">
    <source>
        <dbReference type="EMBL" id="CAD7602421.1"/>
    </source>
</evidence>
<feature type="compositionally biased region" description="Basic and acidic residues" evidence="1">
    <location>
        <begin position="7"/>
        <end position="19"/>
    </location>
</feature>
<proteinExistence type="predicted"/>
<protein>
    <submittedName>
        <fullName evidence="2">Uncharacterized protein</fullName>
    </submittedName>
</protein>
<accession>A0A7R9K5G6</accession>
<feature type="region of interest" description="Disordered" evidence="1">
    <location>
        <begin position="1"/>
        <end position="30"/>
    </location>
</feature>
<sequence length="98" mass="10774">MGMVGEGTHEERVENHLEKPALYSQYTRPGSDPDLPVIGSVVYCEIDQAATEQGRFVSSIHYGYSSSMTSLVLTDSSQLTSDSQHLDLSRSQGIPKLR</sequence>
<evidence type="ECO:0000256" key="1">
    <source>
        <dbReference type="SAM" id="MobiDB-lite"/>
    </source>
</evidence>
<gene>
    <name evidence="2" type="ORF">TGEB3V08_LOCUS8318</name>
</gene>
<feature type="region of interest" description="Disordered" evidence="1">
    <location>
        <begin position="79"/>
        <end position="98"/>
    </location>
</feature>
<organism evidence="2">
    <name type="scientific">Timema genevievae</name>
    <name type="common">Walking stick</name>
    <dbReference type="NCBI Taxonomy" id="629358"/>
    <lineage>
        <taxon>Eukaryota</taxon>
        <taxon>Metazoa</taxon>
        <taxon>Ecdysozoa</taxon>
        <taxon>Arthropoda</taxon>
        <taxon>Hexapoda</taxon>
        <taxon>Insecta</taxon>
        <taxon>Pterygota</taxon>
        <taxon>Neoptera</taxon>
        <taxon>Polyneoptera</taxon>
        <taxon>Phasmatodea</taxon>
        <taxon>Timematodea</taxon>
        <taxon>Timematoidea</taxon>
        <taxon>Timematidae</taxon>
        <taxon>Timema</taxon>
    </lineage>
</organism>
<dbReference type="AlphaFoldDB" id="A0A7R9K5G6"/>
<name>A0A7R9K5G6_TIMGE</name>
<dbReference type="EMBL" id="OE843167">
    <property type="protein sequence ID" value="CAD7602421.1"/>
    <property type="molecule type" value="Genomic_DNA"/>
</dbReference>
<reference evidence="2" key="1">
    <citation type="submission" date="2020-11" db="EMBL/GenBank/DDBJ databases">
        <authorList>
            <person name="Tran Van P."/>
        </authorList>
    </citation>
    <scope>NUCLEOTIDE SEQUENCE</scope>
</reference>